<reference evidence="1" key="1">
    <citation type="journal article" date="2015" name="Nature">
        <title>Complex archaea that bridge the gap between prokaryotes and eukaryotes.</title>
        <authorList>
            <person name="Spang A."/>
            <person name="Saw J.H."/>
            <person name="Jorgensen S.L."/>
            <person name="Zaremba-Niedzwiedzka K."/>
            <person name="Martijn J."/>
            <person name="Lind A.E."/>
            <person name="van Eijk R."/>
            <person name="Schleper C."/>
            <person name="Guy L."/>
            <person name="Ettema T.J."/>
        </authorList>
    </citation>
    <scope>NUCLEOTIDE SEQUENCE</scope>
</reference>
<organism evidence="1">
    <name type="scientific">marine sediment metagenome</name>
    <dbReference type="NCBI Taxonomy" id="412755"/>
    <lineage>
        <taxon>unclassified sequences</taxon>
        <taxon>metagenomes</taxon>
        <taxon>ecological metagenomes</taxon>
    </lineage>
</organism>
<dbReference type="PANTHER" id="PTHR34387:SF2">
    <property type="entry name" value="SLR1258 PROTEIN"/>
    <property type="match status" value="1"/>
</dbReference>
<name>A0A0F9RG98_9ZZZZ</name>
<proteinExistence type="predicted"/>
<dbReference type="InterPro" id="IPR052022">
    <property type="entry name" value="26kDa_periplasmic_antigen"/>
</dbReference>
<sequence length="240" mass="26302">MLERSNSATLILGMSLILGLSSLGFLVGNAALSVKSLERSVTVKGLSEREVQADIAAWPVSFQVASNDLDEVYKTIETKSAIIKKFLTDHGVPETDISFSPPNITDLYVQQWGDRANIKFRYTGSGVVTVHSEKVNAVREAMSNTLELGKLGVVIAGDQYNQGSNQFLFTRLTELKPGMIEEATKNARSVAEKFAQDSDSRLGKIKSASQGQFSIEDRDSTTPQIKKVRVVSTVEYYLSD</sequence>
<evidence type="ECO:0008006" key="2">
    <source>
        <dbReference type="Google" id="ProtNLM"/>
    </source>
</evidence>
<dbReference type="Pfam" id="PF04402">
    <property type="entry name" value="SIMPL"/>
    <property type="match status" value="1"/>
</dbReference>
<gene>
    <name evidence="1" type="ORF">LCGC14_0581390</name>
</gene>
<dbReference type="PIRSF" id="PIRSF029033">
    <property type="entry name" value="UCP029033"/>
    <property type="match status" value="1"/>
</dbReference>
<dbReference type="GO" id="GO:0006974">
    <property type="term" value="P:DNA damage response"/>
    <property type="evidence" value="ECO:0007669"/>
    <property type="project" value="TreeGrafter"/>
</dbReference>
<dbReference type="Gene3D" id="3.30.70.2970">
    <property type="entry name" value="Protein of unknown function (DUF541), domain 2"/>
    <property type="match status" value="1"/>
</dbReference>
<protein>
    <recommendedName>
        <fullName evidence="2">SIMPL domain-containing protein</fullName>
    </recommendedName>
</protein>
<accession>A0A0F9RG98</accession>
<evidence type="ECO:0000313" key="1">
    <source>
        <dbReference type="EMBL" id="KKN55520.1"/>
    </source>
</evidence>
<dbReference type="InterPro" id="IPR016907">
    <property type="entry name" value="UCP029033"/>
</dbReference>
<dbReference type="PANTHER" id="PTHR34387">
    <property type="entry name" value="SLR1258 PROTEIN"/>
    <property type="match status" value="1"/>
</dbReference>
<dbReference type="Gene3D" id="3.30.110.170">
    <property type="entry name" value="Protein of unknown function (DUF541), domain 1"/>
    <property type="match status" value="1"/>
</dbReference>
<dbReference type="InterPro" id="IPR007497">
    <property type="entry name" value="SIMPL/DUF541"/>
</dbReference>
<dbReference type="EMBL" id="LAZR01000881">
    <property type="protein sequence ID" value="KKN55520.1"/>
    <property type="molecule type" value="Genomic_DNA"/>
</dbReference>
<dbReference type="AlphaFoldDB" id="A0A0F9RG98"/>
<comment type="caution">
    <text evidence="1">The sequence shown here is derived from an EMBL/GenBank/DDBJ whole genome shotgun (WGS) entry which is preliminary data.</text>
</comment>